<dbReference type="InterPro" id="IPR007345">
    <property type="entry name" value="Polysacch_pyruvyl_Trfase"/>
</dbReference>
<reference evidence="3" key="1">
    <citation type="journal article" date="2019" name="Int. J. Syst. Evol. Microbiol.">
        <title>The Global Catalogue of Microorganisms (GCM) 10K type strain sequencing project: providing services to taxonomists for standard genome sequencing and annotation.</title>
        <authorList>
            <consortium name="The Broad Institute Genomics Platform"/>
            <consortium name="The Broad Institute Genome Sequencing Center for Infectious Disease"/>
            <person name="Wu L."/>
            <person name="Ma J."/>
        </authorList>
    </citation>
    <scope>NUCLEOTIDE SEQUENCE [LARGE SCALE GENOMIC DNA]</scope>
    <source>
        <strain evidence="3">CGMCC 4.7177</strain>
    </source>
</reference>
<dbReference type="EMBL" id="JBHUGI010000034">
    <property type="protein sequence ID" value="MFD1929320.1"/>
    <property type="molecule type" value="Genomic_DNA"/>
</dbReference>
<protein>
    <submittedName>
        <fullName evidence="2">Polysaccharide pyruvyl transferase CsaB</fullName>
    </submittedName>
</protein>
<sequence length="361" mass="40663">MKVVISGYYGFDNIGDEAILYAIIQSLRKMHPDLEVTVLSNNPKVTAERYHVKAVDRWKLKDVVRAIKMSDGLVSGGGSLMQDETGFRTIPYYAGIIKIAKFYRKPVFIYAQGMGPFNHKLSRLIVKNALKNTTITVRDNDSKHLLQQIGIKESIDIVPDPVLGIDLVQQSSEWFTSQQFTKPVVTVSVRDWPTTNTYKQKLAQALSFIGKQGYQIVFIPMHGTYDLTTSKEIVNLMDSESKIAPHDASIHEKIAMINESEVLIGIRLHALIFAAVVNTPFLPLSYDPKIDSFSEICGQPLVGSIEKDDWDTEDLTNMFTKMTNDLEEEKRRLGAEVSHYKEEAQNTAQAALKVFKSKKES</sequence>
<dbReference type="Pfam" id="PF04230">
    <property type="entry name" value="PS_pyruv_trans"/>
    <property type="match status" value="1"/>
</dbReference>
<dbReference type="RefSeq" id="WP_381539357.1">
    <property type="nucleotide sequence ID" value="NZ_JBHUGI010000034.1"/>
</dbReference>
<gene>
    <name evidence="2" type="primary">csaB</name>
    <name evidence="2" type="ORF">ACFSFY_14860</name>
</gene>
<keyword evidence="3" id="KW-1185">Reference proteome</keyword>
<proteinExistence type="predicted"/>
<dbReference type="NCBIfam" id="TIGR03609">
    <property type="entry name" value="S_layer_CsaB"/>
    <property type="match status" value="1"/>
</dbReference>
<feature type="domain" description="Polysaccharide pyruvyl transferase" evidence="1">
    <location>
        <begin position="13"/>
        <end position="288"/>
    </location>
</feature>
<comment type="caution">
    <text evidence="2">The sequence shown here is derived from an EMBL/GenBank/DDBJ whole genome shotgun (WGS) entry which is preliminary data.</text>
</comment>
<accession>A0ABW4SKD8</accession>
<dbReference type="SUPFAM" id="SSF53756">
    <property type="entry name" value="UDP-Glycosyltransferase/glycogen phosphorylase"/>
    <property type="match status" value="1"/>
</dbReference>
<dbReference type="PANTHER" id="PTHR36836:SF1">
    <property type="entry name" value="COLANIC ACID BIOSYNTHESIS PROTEIN WCAK"/>
    <property type="match status" value="1"/>
</dbReference>
<evidence type="ECO:0000313" key="3">
    <source>
        <dbReference type="Proteomes" id="UP001597218"/>
    </source>
</evidence>
<dbReference type="PANTHER" id="PTHR36836">
    <property type="entry name" value="COLANIC ACID BIOSYNTHESIS PROTEIN WCAK"/>
    <property type="match status" value="1"/>
</dbReference>
<dbReference type="GO" id="GO:0016740">
    <property type="term" value="F:transferase activity"/>
    <property type="evidence" value="ECO:0007669"/>
    <property type="project" value="UniProtKB-KW"/>
</dbReference>
<organism evidence="2 3">
    <name type="scientific">Sporosarcina siberiensis</name>
    <dbReference type="NCBI Taxonomy" id="1365606"/>
    <lineage>
        <taxon>Bacteria</taxon>
        <taxon>Bacillati</taxon>
        <taxon>Bacillota</taxon>
        <taxon>Bacilli</taxon>
        <taxon>Bacillales</taxon>
        <taxon>Caryophanaceae</taxon>
        <taxon>Sporosarcina</taxon>
    </lineage>
</organism>
<evidence type="ECO:0000259" key="1">
    <source>
        <dbReference type="Pfam" id="PF04230"/>
    </source>
</evidence>
<dbReference type="Proteomes" id="UP001597218">
    <property type="component" value="Unassembled WGS sequence"/>
</dbReference>
<evidence type="ECO:0000313" key="2">
    <source>
        <dbReference type="EMBL" id="MFD1929320.1"/>
    </source>
</evidence>
<keyword evidence="2" id="KW-0808">Transferase</keyword>
<name>A0ABW4SKD8_9BACL</name>
<dbReference type="InterPro" id="IPR019896">
    <property type="entry name" value="Polysacch_pyruvyl_Trfase_CsaB"/>
</dbReference>